<gene>
    <name evidence="1" type="ORF">S06H3_52131</name>
</gene>
<name>X1NE09_9ZZZZ</name>
<reference evidence="1" key="1">
    <citation type="journal article" date="2014" name="Front. Microbiol.">
        <title>High frequency of phylogenetically diverse reductive dehalogenase-homologous genes in deep subseafloor sedimentary metagenomes.</title>
        <authorList>
            <person name="Kawai M."/>
            <person name="Futagami T."/>
            <person name="Toyoda A."/>
            <person name="Takaki Y."/>
            <person name="Nishi S."/>
            <person name="Hori S."/>
            <person name="Arai W."/>
            <person name="Tsubouchi T."/>
            <person name="Morono Y."/>
            <person name="Uchiyama I."/>
            <person name="Ito T."/>
            <person name="Fujiyama A."/>
            <person name="Inagaki F."/>
            <person name="Takami H."/>
        </authorList>
    </citation>
    <scope>NUCLEOTIDE SEQUENCE</scope>
    <source>
        <strain evidence="1">Expedition CK06-06</strain>
    </source>
</reference>
<protein>
    <submittedName>
        <fullName evidence="1">Uncharacterized protein</fullName>
    </submittedName>
</protein>
<dbReference type="AlphaFoldDB" id="X1NE09"/>
<proteinExistence type="predicted"/>
<dbReference type="EMBL" id="BARV01033127">
    <property type="protein sequence ID" value="GAI41858.1"/>
    <property type="molecule type" value="Genomic_DNA"/>
</dbReference>
<evidence type="ECO:0000313" key="1">
    <source>
        <dbReference type="EMBL" id="GAI41858.1"/>
    </source>
</evidence>
<accession>X1NE09</accession>
<sequence length="49" mass="5495">MAKVTITVLGRKVKEYETKGNKMPDVAGFLREMQKLGIETKVKVSGQQK</sequence>
<organism evidence="1">
    <name type="scientific">marine sediment metagenome</name>
    <dbReference type="NCBI Taxonomy" id="412755"/>
    <lineage>
        <taxon>unclassified sequences</taxon>
        <taxon>metagenomes</taxon>
        <taxon>ecological metagenomes</taxon>
    </lineage>
</organism>
<comment type="caution">
    <text evidence="1">The sequence shown here is derived from an EMBL/GenBank/DDBJ whole genome shotgun (WGS) entry which is preliminary data.</text>
</comment>